<evidence type="ECO:0000256" key="1">
    <source>
        <dbReference type="SAM" id="Phobius"/>
    </source>
</evidence>
<keyword evidence="1" id="KW-0812">Transmembrane</keyword>
<keyword evidence="1" id="KW-1133">Transmembrane helix</keyword>
<dbReference type="Gene3D" id="3.40.50.300">
    <property type="entry name" value="P-loop containing nucleotide triphosphate hydrolases"/>
    <property type="match status" value="1"/>
</dbReference>
<evidence type="ECO:0008006" key="4">
    <source>
        <dbReference type="Google" id="ProtNLM"/>
    </source>
</evidence>
<keyword evidence="1" id="KW-0472">Membrane</keyword>
<dbReference type="PANTHER" id="PTHR33844:SF1">
    <property type="entry name" value="SULFOTRANSFERASE DOMAIN-CONTAINING PROTEIN"/>
    <property type="match status" value="1"/>
</dbReference>
<comment type="caution">
    <text evidence="2">The sequence shown here is derived from an EMBL/GenBank/DDBJ whole genome shotgun (WGS) entry which is preliminary data.</text>
</comment>
<dbReference type="PANTHER" id="PTHR33844">
    <property type="entry name" value="SULFOTRANSFER_1 DOMAIN-CONTAINING PROTEIN"/>
    <property type="match status" value="1"/>
</dbReference>
<evidence type="ECO:0000313" key="2">
    <source>
        <dbReference type="EMBL" id="KAF6030813.1"/>
    </source>
</evidence>
<dbReference type="InterPro" id="IPR027417">
    <property type="entry name" value="P-loop_NTPase"/>
</dbReference>
<protein>
    <recommendedName>
        <fullName evidence="4">Sulfotransferase domain-containing protein</fullName>
    </recommendedName>
</protein>
<reference evidence="2" key="1">
    <citation type="submission" date="2020-06" db="EMBL/GenBank/DDBJ databases">
        <title>Draft genome of Bugula neritina, a colonial animal packing powerful symbionts and potential medicines.</title>
        <authorList>
            <person name="Rayko M."/>
        </authorList>
    </citation>
    <scope>NUCLEOTIDE SEQUENCE [LARGE SCALE GENOMIC DNA]</scope>
    <source>
        <strain evidence="2">Kwan_BN1</strain>
    </source>
</reference>
<organism evidence="2 3">
    <name type="scientific">Bugula neritina</name>
    <name type="common">Brown bryozoan</name>
    <name type="synonym">Sertularia neritina</name>
    <dbReference type="NCBI Taxonomy" id="10212"/>
    <lineage>
        <taxon>Eukaryota</taxon>
        <taxon>Metazoa</taxon>
        <taxon>Spiralia</taxon>
        <taxon>Lophotrochozoa</taxon>
        <taxon>Bryozoa</taxon>
        <taxon>Gymnolaemata</taxon>
        <taxon>Cheilostomatida</taxon>
        <taxon>Flustrina</taxon>
        <taxon>Buguloidea</taxon>
        <taxon>Bugulidae</taxon>
        <taxon>Bugula</taxon>
    </lineage>
</organism>
<gene>
    <name evidence="2" type="ORF">EB796_010878</name>
</gene>
<accession>A0A7J7JXY7</accession>
<dbReference type="AlphaFoldDB" id="A0A7J7JXY7"/>
<keyword evidence="3" id="KW-1185">Reference proteome</keyword>
<dbReference type="SUPFAM" id="SSF52540">
    <property type="entry name" value="P-loop containing nucleoside triphosphate hydrolases"/>
    <property type="match status" value="1"/>
</dbReference>
<evidence type="ECO:0000313" key="3">
    <source>
        <dbReference type="Proteomes" id="UP000593567"/>
    </source>
</evidence>
<name>A0A7J7JXY7_BUGNE</name>
<proteinExistence type="predicted"/>
<dbReference type="OrthoDB" id="5912733at2759"/>
<feature type="transmembrane region" description="Helical" evidence="1">
    <location>
        <begin position="30"/>
        <end position="49"/>
    </location>
</feature>
<sequence>MVNQLTIIFRLIEVKDMAIRGIKLKFFKHCIYLVIYSLFRCCQLVFWWLTGVQSHLKSCRNGENYESSAQLLKVWFHSSGRIINFSLRHHFMSTHVNFVHPNYALQKHITLMTVTDKEAIFSIQGECDDVLNVRKWPFLNVGHPTTAKHLLIMPISSMIKLGEELGDPKAKVIWIYHTARCGSTAMSQVFNSLPDVVSISEPNCLFSLDMAFKEKYFEKKKGSWITSDEYQQIYKNAVRLLVKPYKRDANVFAVRSHGYASKADLHLIPKLFPQFVGIFMYRNVKEAAISLTRVSQGIYLHGDCALAVIKNPILSLLFSNLRPSNLLYCSCSEPRHLEWLFKRENIVKSCNFINSVIQFAGACFHYKEVVAKGLPVVAVKYEHLQEDKTRLFKILFEHAGLEMTPERERLIDQALSEDSQKGTDADKKVMAGVKADITQKMVDEANYFLRYYRLPNWGEDILLPKTLGY</sequence>
<dbReference type="Proteomes" id="UP000593567">
    <property type="component" value="Unassembled WGS sequence"/>
</dbReference>
<dbReference type="EMBL" id="VXIV02001669">
    <property type="protein sequence ID" value="KAF6030813.1"/>
    <property type="molecule type" value="Genomic_DNA"/>
</dbReference>